<dbReference type="AlphaFoldDB" id="A0A0B7I4P0"/>
<dbReference type="RefSeq" id="WP_155289085.1">
    <property type="nucleotide sequence ID" value="NZ_CDOI01000149.1"/>
</dbReference>
<dbReference type="Pfam" id="PF22945">
    <property type="entry name" value="LEM-3_GIY-YIG"/>
    <property type="match status" value="1"/>
</dbReference>
<organism evidence="2 3">
    <name type="scientific">Capnocytophaga canis</name>
    <dbReference type="NCBI Taxonomy" id="1848903"/>
    <lineage>
        <taxon>Bacteria</taxon>
        <taxon>Pseudomonadati</taxon>
        <taxon>Bacteroidota</taxon>
        <taxon>Flavobacteriia</taxon>
        <taxon>Flavobacteriales</taxon>
        <taxon>Flavobacteriaceae</taxon>
        <taxon>Capnocytophaga</taxon>
    </lineage>
</organism>
<dbReference type="SMART" id="SM00465">
    <property type="entry name" value="GIYc"/>
    <property type="match status" value="1"/>
</dbReference>
<reference evidence="2 3" key="1">
    <citation type="submission" date="2015-01" db="EMBL/GenBank/DDBJ databases">
        <authorList>
            <person name="Xiang T."/>
            <person name="Song Y."/>
            <person name="Huang L."/>
            <person name="Wang B."/>
            <person name="Wu P."/>
        </authorList>
    </citation>
    <scope>NUCLEOTIDE SEQUENCE [LARGE SCALE GENOMIC DNA]</scope>
    <source>
        <strain evidence="2 3">CcD38</strain>
    </source>
</reference>
<dbReference type="EMBL" id="CDOI01000149">
    <property type="protein sequence ID" value="CEN46881.1"/>
    <property type="molecule type" value="Genomic_DNA"/>
</dbReference>
<evidence type="ECO:0000313" key="3">
    <source>
        <dbReference type="Proteomes" id="UP000045051"/>
    </source>
</evidence>
<evidence type="ECO:0000313" key="2">
    <source>
        <dbReference type="EMBL" id="CEN46881.1"/>
    </source>
</evidence>
<dbReference type="Proteomes" id="UP000045051">
    <property type="component" value="Unassembled WGS sequence"/>
</dbReference>
<dbReference type="PROSITE" id="PS50164">
    <property type="entry name" value="GIY_YIG"/>
    <property type="match status" value="1"/>
</dbReference>
<feature type="domain" description="GIY-YIG" evidence="1">
    <location>
        <begin position="19"/>
        <end position="111"/>
    </location>
</feature>
<name>A0A0B7I4P0_9FLAO</name>
<dbReference type="InterPro" id="IPR000305">
    <property type="entry name" value="GIY-YIG_endonuc"/>
</dbReference>
<accession>A0A0B7I4P0</accession>
<dbReference type="InterPro" id="IPR035901">
    <property type="entry name" value="GIY-YIG_endonuc_sf"/>
</dbReference>
<proteinExistence type="predicted"/>
<dbReference type="CDD" id="cd10440">
    <property type="entry name" value="GIY-YIG_COG3680"/>
    <property type="match status" value="1"/>
</dbReference>
<gene>
    <name evidence="2" type="ORF">CCAND38_380025</name>
</gene>
<protein>
    <submittedName>
        <fullName evidence="2">Putative phage head-tail adaptor</fullName>
    </submittedName>
</protein>
<keyword evidence="3" id="KW-1185">Reference proteome</keyword>
<sequence>MKMNNFEVKNFPPEVCKELKYYVYRLIDPRNGETFYVGKGKNNRVFEHLNCANKLEKEDEDESDLKFKRIREIQKAGLNVIHIIHRHGLDSDTATQVEAALIDIFPNTTNIVKGKGSNEFGAMNAFEIITKYQAEIAELQHKVVMININRTITDRSIYDSVRFAWKIDVKKAEKADYILAMEKGIIVGVFKPIKWHRARKEHFPEFENRTNKRWGFEGEEANEDIKKLYLRKRLPEQFQRKKGEANPIRYNYN</sequence>
<evidence type="ECO:0000259" key="1">
    <source>
        <dbReference type="PROSITE" id="PS50164"/>
    </source>
</evidence>
<dbReference type="SUPFAM" id="SSF82771">
    <property type="entry name" value="GIY-YIG endonuclease"/>
    <property type="match status" value="1"/>
</dbReference>